<evidence type="ECO:0000256" key="4">
    <source>
        <dbReference type="SAM" id="SignalP"/>
    </source>
</evidence>
<keyword evidence="4" id="KW-0732">Signal</keyword>
<dbReference type="PANTHER" id="PTHR34408">
    <property type="entry name" value="FAMILY PROTEIN, PUTATIVE-RELATED"/>
    <property type="match status" value="1"/>
</dbReference>
<dbReference type="AlphaFoldDB" id="A0A427TJW7"/>
<dbReference type="InterPro" id="IPR017293">
    <property type="entry name" value="N-acetylmuramoyl-L-ala_amidase"/>
</dbReference>
<dbReference type="InterPro" id="IPR052354">
    <property type="entry name" value="Cell_Wall_Dynamics_Protein"/>
</dbReference>
<dbReference type="Proteomes" id="UP000279911">
    <property type="component" value="Unassembled WGS sequence"/>
</dbReference>
<proteinExistence type="predicted"/>
<dbReference type="CDD" id="cd02696">
    <property type="entry name" value="MurNAc-LAA"/>
    <property type="match status" value="1"/>
</dbReference>
<organism evidence="6 7">
    <name type="scientific">Mesobacillus subterraneus</name>
    <dbReference type="NCBI Taxonomy" id="285983"/>
    <lineage>
        <taxon>Bacteria</taxon>
        <taxon>Bacillati</taxon>
        <taxon>Bacillota</taxon>
        <taxon>Bacilli</taxon>
        <taxon>Bacillales</taxon>
        <taxon>Bacillaceae</taxon>
        <taxon>Mesobacillus</taxon>
    </lineage>
</organism>
<dbReference type="EMBL" id="RSFW01000025">
    <property type="protein sequence ID" value="RSD24094.1"/>
    <property type="molecule type" value="Genomic_DNA"/>
</dbReference>
<evidence type="ECO:0000256" key="3">
    <source>
        <dbReference type="SAM" id="MobiDB-lite"/>
    </source>
</evidence>
<keyword evidence="2" id="KW-0961">Cell wall biogenesis/degradation</keyword>
<dbReference type="InterPro" id="IPR003646">
    <property type="entry name" value="SH3-like_bac-type"/>
</dbReference>
<dbReference type="Gene3D" id="3.40.630.40">
    <property type="entry name" value="Zn-dependent exopeptidases"/>
    <property type="match status" value="1"/>
</dbReference>
<protein>
    <submittedName>
        <fullName evidence="6">N-acetylmuramoyl-L-alanine amidase</fullName>
    </submittedName>
</protein>
<reference evidence="7" key="1">
    <citation type="submission" date="2018-12" db="EMBL/GenBank/DDBJ databases">
        <title>Bacillus chawlae sp. nov., Bacillus glennii sp. nov., and Bacillus saganii sp. nov. Isolated from the Vehicle Assembly Building at Kennedy Space Center where the Viking Spacecraft were Assembled.</title>
        <authorList>
            <person name="Seuylemezian A."/>
            <person name="Vaishampayan P."/>
        </authorList>
    </citation>
    <scope>NUCLEOTIDE SEQUENCE [LARGE SCALE GENOMIC DNA]</scope>
    <source>
        <strain evidence="7">DSM 13966</strain>
    </source>
</reference>
<evidence type="ECO:0000313" key="6">
    <source>
        <dbReference type="EMBL" id="RSD24094.1"/>
    </source>
</evidence>
<dbReference type="Pfam" id="PF08239">
    <property type="entry name" value="SH3_3"/>
    <property type="match status" value="5"/>
</dbReference>
<feature type="region of interest" description="Disordered" evidence="3">
    <location>
        <begin position="167"/>
        <end position="186"/>
    </location>
</feature>
<dbReference type="GO" id="GO:0008745">
    <property type="term" value="F:N-acetylmuramoyl-L-alanine amidase activity"/>
    <property type="evidence" value="ECO:0007669"/>
    <property type="project" value="InterPro"/>
</dbReference>
<dbReference type="SMART" id="SM00287">
    <property type="entry name" value="SH3b"/>
    <property type="match status" value="5"/>
</dbReference>
<evidence type="ECO:0000256" key="2">
    <source>
        <dbReference type="ARBA" id="ARBA00023316"/>
    </source>
</evidence>
<dbReference type="RefSeq" id="WP_125481717.1">
    <property type="nucleotide sequence ID" value="NZ_RSFW01000025.1"/>
</dbReference>
<dbReference type="OrthoDB" id="9806267at2"/>
<evidence type="ECO:0000313" key="7">
    <source>
        <dbReference type="Proteomes" id="UP000279911"/>
    </source>
</evidence>
<evidence type="ECO:0000259" key="5">
    <source>
        <dbReference type="PROSITE" id="PS51781"/>
    </source>
</evidence>
<feature type="compositionally biased region" description="Polar residues" evidence="3">
    <location>
        <begin position="177"/>
        <end position="186"/>
    </location>
</feature>
<dbReference type="PANTHER" id="PTHR34408:SF1">
    <property type="entry name" value="GLYCOSYL HYDROLASE FAMILY 19 DOMAIN-CONTAINING PROTEIN HI_1415"/>
    <property type="match status" value="1"/>
</dbReference>
<feature type="region of interest" description="Disordered" evidence="3">
    <location>
        <begin position="99"/>
        <end position="127"/>
    </location>
</feature>
<comment type="caution">
    <text evidence="6">The sequence shown here is derived from an EMBL/GenBank/DDBJ whole genome shotgun (WGS) entry which is preliminary data.</text>
</comment>
<name>A0A427TJW7_9BACI</name>
<feature type="domain" description="SH3b" evidence="5">
    <location>
        <begin position="333"/>
        <end position="396"/>
    </location>
</feature>
<dbReference type="PROSITE" id="PS51781">
    <property type="entry name" value="SH3B"/>
    <property type="match status" value="5"/>
</dbReference>
<keyword evidence="1" id="KW-0378">Hydrolase</keyword>
<feature type="signal peptide" evidence="4">
    <location>
        <begin position="1"/>
        <end position="22"/>
    </location>
</feature>
<feature type="domain" description="SH3b" evidence="5">
    <location>
        <begin position="28"/>
        <end position="93"/>
    </location>
</feature>
<dbReference type="GO" id="GO:0009253">
    <property type="term" value="P:peptidoglycan catabolic process"/>
    <property type="evidence" value="ECO:0007669"/>
    <property type="project" value="InterPro"/>
</dbReference>
<dbReference type="SUPFAM" id="SSF53187">
    <property type="entry name" value="Zn-dependent exopeptidases"/>
    <property type="match status" value="1"/>
</dbReference>
<feature type="compositionally biased region" description="Polar residues" evidence="3">
    <location>
        <begin position="99"/>
        <end position="111"/>
    </location>
</feature>
<dbReference type="SMART" id="SM00646">
    <property type="entry name" value="Ami_3"/>
    <property type="match status" value="1"/>
</dbReference>
<dbReference type="GO" id="GO:0071555">
    <property type="term" value="P:cell wall organization"/>
    <property type="evidence" value="ECO:0007669"/>
    <property type="project" value="UniProtKB-KW"/>
</dbReference>
<dbReference type="Gene3D" id="2.30.30.40">
    <property type="entry name" value="SH3 Domains"/>
    <property type="match status" value="5"/>
</dbReference>
<dbReference type="InterPro" id="IPR002508">
    <property type="entry name" value="MurNAc-LAA_cat"/>
</dbReference>
<feature type="domain" description="SH3b" evidence="5">
    <location>
        <begin position="104"/>
        <end position="166"/>
    </location>
</feature>
<evidence type="ECO:0000256" key="1">
    <source>
        <dbReference type="ARBA" id="ARBA00022801"/>
    </source>
</evidence>
<feature type="domain" description="SH3b" evidence="5">
    <location>
        <begin position="178"/>
        <end position="240"/>
    </location>
</feature>
<dbReference type="PIRSF" id="PIRSF037846">
    <property type="entry name" value="Autolysin_YrvJ_prd"/>
    <property type="match status" value="1"/>
</dbReference>
<gene>
    <name evidence="6" type="ORF">EJA10_19560</name>
</gene>
<feature type="chain" id="PRO_5039216732" evidence="4">
    <location>
        <begin position="23"/>
        <end position="589"/>
    </location>
</feature>
<sequence>MPKTRMVPVILCLLLIFGSLPAIETAGADNGNVTITATSLNVRSGPGLSYPVAGSVKKGEKFSVIKQEGDWIQISLGGSKKGWVAEWFTSKDAVKPAVSQSSTASTGSITANGLRVRKGPGTNHPVIGSLNSGQAVEILSSNGSWAEIKTPSVRGWVSKEYITVKENKSQSTSSSSPKTNGTVNATSLNVRETPSLSAKTVGQLKKGAIVPVLSQANGWAEITYSGKSAWVSAQFLTFSSATPSNSEKQTPAAPVNHYTGTVTASQLNVRDRNTLDGKVVGSVSKGQSFKILEEQNNWVRIEYKAGKTGWAAGWFFEKKTNGTQQSAPSQSVKNSKVSMLHNGTNIRKGPGTDTSVIYRANQGDAFDILSVEKDWYKIALPNGTTGFVAGWIVTVQGNAPQIEKPGAEKHTKNRTVVIDPGHGGRDNGTTGVRGTLEKTLTLKTAQILYDKLKAAGTNVVLTRNNDTYISLGSRVSSSHYHNADAFISIHYDSINDRTVRGMTTYYYNSKQKPLGEQIHSSVVSKTMLKDRGTRFGDYHVIRENRQTAVLLELGYLSNPAEEMLVNTPQYQETVANGIFEGLARYFKNN</sequence>
<dbReference type="Pfam" id="PF01520">
    <property type="entry name" value="Amidase_3"/>
    <property type="match status" value="1"/>
</dbReference>
<accession>A0A427TJW7</accession>
<feature type="domain" description="SH3b" evidence="5">
    <location>
        <begin position="257"/>
        <end position="320"/>
    </location>
</feature>